<name>A0A2S6NFV9_9HYPH</name>
<evidence type="ECO:0000256" key="1">
    <source>
        <dbReference type="SAM" id="MobiDB-lite"/>
    </source>
</evidence>
<feature type="region of interest" description="Disordered" evidence="1">
    <location>
        <begin position="1"/>
        <end position="20"/>
    </location>
</feature>
<dbReference type="AlphaFoldDB" id="A0A2S6NFV9"/>
<keyword evidence="3" id="KW-1185">Reference proteome</keyword>
<comment type="caution">
    <text evidence="2">The sequence shown here is derived from an EMBL/GenBank/DDBJ whole genome shotgun (WGS) entry which is preliminary data.</text>
</comment>
<gene>
    <name evidence="2" type="ORF">CCR94_01715</name>
</gene>
<dbReference type="EMBL" id="NHSJ01000019">
    <property type="protein sequence ID" value="PPQ33459.1"/>
    <property type="molecule type" value="Genomic_DNA"/>
</dbReference>
<reference evidence="2 3" key="1">
    <citation type="journal article" date="2018" name="Arch. Microbiol.">
        <title>New insights into the metabolic potential of the phototrophic purple bacterium Rhodopila globiformis DSM 161(T) from its draft genome sequence and evidence for a vanadium-dependent nitrogenase.</title>
        <authorList>
            <person name="Imhoff J.F."/>
            <person name="Rahn T."/>
            <person name="Kunzel S."/>
            <person name="Neulinger S.C."/>
        </authorList>
    </citation>
    <scope>NUCLEOTIDE SEQUENCE [LARGE SCALE GENOMIC DNA]</scope>
    <source>
        <strain evidence="2 3">DSM 16996</strain>
    </source>
</reference>
<dbReference type="InterPro" id="IPR021252">
    <property type="entry name" value="DUF2794"/>
</dbReference>
<evidence type="ECO:0000313" key="2">
    <source>
        <dbReference type="EMBL" id="PPQ33459.1"/>
    </source>
</evidence>
<organism evidence="2 3">
    <name type="scientific">Rhodoblastus sphagnicola</name>
    <dbReference type="NCBI Taxonomy" id="333368"/>
    <lineage>
        <taxon>Bacteria</taxon>
        <taxon>Pseudomonadati</taxon>
        <taxon>Pseudomonadota</taxon>
        <taxon>Alphaproteobacteria</taxon>
        <taxon>Hyphomicrobiales</taxon>
        <taxon>Rhodoblastaceae</taxon>
        <taxon>Rhodoblastus</taxon>
    </lineage>
</organism>
<dbReference type="Proteomes" id="UP000239089">
    <property type="component" value="Unassembled WGS sequence"/>
</dbReference>
<dbReference type="OrthoDB" id="7159482at2"/>
<accession>A0A2S6NFV9</accession>
<evidence type="ECO:0008006" key="4">
    <source>
        <dbReference type="Google" id="ProtNLM"/>
    </source>
</evidence>
<proteinExistence type="predicted"/>
<protein>
    <recommendedName>
        <fullName evidence="4">DUF2794 domain-containing protein</fullName>
    </recommendedName>
</protein>
<dbReference type="Pfam" id="PF10984">
    <property type="entry name" value="DUF2794"/>
    <property type="match status" value="1"/>
</dbReference>
<dbReference type="RefSeq" id="WP_104506159.1">
    <property type="nucleotide sequence ID" value="NZ_JACIGC010000003.1"/>
</dbReference>
<sequence>MFSSSSVRRPSLDQEQTEPSFQLFRLSPPETATVGFDRRELQAILNIYGRMVAQGIWRDYAMDFSPHRAIFSIFRRTGEAAFYRVVKEPKLARKQGAYSVVAQTGLILKRGPDLQRVLAAIEKKPLAVV</sequence>
<evidence type="ECO:0000313" key="3">
    <source>
        <dbReference type="Proteomes" id="UP000239089"/>
    </source>
</evidence>